<name>A0A9N9BWN8_9GLOM</name>
<proteinExistence type="predicted"/>
<organism evidence="2 3">
    <name type="scientific">Diversispora eburnea</name>
    <dbReference type="NCBI Taxonomy" id="1213867"/>
    <lineage>
        <taxon>Eukaryota</taxon>
        <taxon>Fungi</taxon>
        <taxon>Fungi incertae sedis</taxon>
        <taxon>Mucoromycota</taxon>
        <taxon>Glomeromycotina</taxon>
        <taxon>Glomeromycetes</taxon>
        <taxon>Diversisporales</taxon>
        <taxon>Diversisporaceae</taxon>
        <taxon>Diversispora</taxon>
    </lineage>
</organism>
<evidence type="ECO:0000313" key="3">
    <source>
        <dbReference type="Proteomes" id="UP000789706"/>
    </source>
</evidence>
<feature type="compositionally biased region" description="Basic and acidic residues" evidence="1">
    <location>
        <begin position="126"/>
        <end position="148"/>
    </location>
</feature>
<dbReference type="OrthoDB" id="2441193at2759"/>
<comment type="caution">
    <text evidence="2">The sequence shown here is derived from an EMBL/GenBank/DDBJ whole genome shotgun (WGS) entry which is preliminary data.</text>
</comment>
<gene>
    <name evidence="2" type="ORF">DEBURN_LOCUS8565</name>
</gene>
<sequence length="148" mass="17669">MSLFNKEDWDEIFSFEVKKIPKIDKSIINLMKKYSVTDLSKFRKIIFEPFLPTSTPYSNKEHFELNYIHLAYSIMHTFWEDNDNFSLDSSKLEGWYQLNIWGPLIDSVFRCSNINLIRGEGMNRASSDRKNQTNYGRRSERKEMEYLG</sequence>
<reference evidence="2" key="1">
    <citation type="submission" date="2021-06" db="EMBL/GenBank/DDBJ databases">
        <authorList>
            <person name="Kallberg Y."/>
            <person name="Tangrot J."/>
            <person name="Rosling A."/>
        </authorList>
    </citation>
    <scope>NUCLEOTIDE SEQUENCE</scope>
    <source>
        <strain evidence="2">AZ414A</strain>
    </source>
</reference>
<dbReference type="EMBL" id="CAJVPK010001298">
    <property type="protein sequence ID" value="CAG8580884.1"/>
    <property type="molecule type" value="Genomic_DNA"/>
</dbReference>
<feature type="region of interest" description="Disordered" evidence="1">
    <location>
        <begin position="123"/>
        <end position="148"/>
    </location>
</feature>
<dbReference type="AlphaFoldDB" id="A0A9N9BWN8"/>
<evidence type="ECO:0000313" key="2">
    <source>
        <dbReference type="EMBL" id="CAG8580884.1"/>
    </source>
</evidence>
<protein>
    <submittedName>
        <fullName evidence="2">2613_t:CDS:1</fullName>
    </submittedName>
</protein>
<keyword evidence="3" id="KW-1185">Reference proteome</keyword>
<accession>A0A9N9BWN8</accession>
<evidence type="ECO:0000256" key="1">
    <source>
        <dbReference type="SAM" id="MobiDB-lite"/>
    </source>
</evidence>
<dbReference type="Proteomes" id="UP000789706">
    <property type="component" value="Unassembled WGS sequence"/>
</dbReference>